<feature type="compositionally biased region" description="Basic and acidic residues" evidence="1">
    <location>
        <begin position="129"/>
        <end position="144"/>
    </location>
</feature>
<evidence type="ECO:0000313" key="3">
    <source>
        <dbReference type="Proteomes" id="UP000006178"/>
    </source>
</evidence>
<dbReference type="EMBL" id="CP003184">
    <property type="protein sequence ID" value="AFK87438.1"/>
    <property type="molecule type" value="Genomic_DNA"/>
</dbReference>
<dbReference type="RefSeq" id="WP_014759274.1">
    <property type="nucleotide sequence ID" value="NC_017992.1"/>
</dbReference>
<dbReference type="KEGG" id="tsh:Tsac_2440"/>
<sequence>MPNRILKESICTSDTIAQLDPEEEIFFYRLLVMCDDYGRMDARPAILRAKGYPLKIDKVKESDINKWLNKLVKVGLIHLYEVDNKPYLYVTTWEKHQQVRAKKSKYPSPDEAQQQSDSTYNHMISDDNICPRESEYESESKSEYESEDILSSETDDTTSQTQQDKVPYQEIANLYNDICQSLPKIKQITNKRKRSIKTAWHNMHENISAFEQAFRKAETSDFLSGRNGKWTGCNFDWLINSNNLVKVLEGTYDNRAAPINDLPENVRNALELVKRTEYQQGQEKSIWEVD</sequence>
<gene>
    <name evidence="2" type="ordered locus">Tsac_2440</name>
</gene>
<organism evidence="2 3">
    <name type="scientific">Thermoanaerobacterium saccharolyticum (strain DSM 8691 / JW/SL-YS485)</name>
    <dbReference type="NCBI Taxonomy" id="1094508"/>
    <lineage>
        <taxon>Bacteria</taxon>
        <taxon>Bacillati</taxon>
        <taxon>Bacillota</taxon>
        <taxon>Clostridia</taxon>
        <taxon>Thermoanaerobacterales</taxon>
        <taxon>Thermoanaerobacteraceae</taxon>
        <taxon>Thermoanaerobacterium</taxon>
    </lineage>
</organism>
<protein>
    <submittedName>
        <fullName evidence="2">Uncharacterized protein</fullName>
    </submittedName>
</protein>
<reference evidence="2 3" key="1">
    <citation type="journal article" date="2014" name="Appl. Environ. Microbiol.">
        <title>Profile of Secreted Hydrolases, Associated Proteins, and SlpA in Thermoanaerobacterium saccharolyticum during the Degradation of Hemicellulose.</title>
        <authorList>
            <person name="Currie D.H."/>
            <person name="Guss A.M."/>
            <person name="Herring C.D."/>
            <person name="Giannone R.J."/>
            <person name="Johnson C.M."/>
            <person name="Lankford P.K."/>
            <person name="Brown S.D."/>
            <person name="Hettich R.L."/>
            <person name="Lynd L.R."/>
        </authorList>
    </citation>
    <scope>NUCLEOTIDE SEQUENCE [LARGE SCALE GENOMIC DNA]</scope>
    <source>
        <strain evidence="3">DSM 8691 / JW/SL-YS485</strain>
    </source>
</reference>
<dbReference type="Proteomes" id="UP000006178">
    <property type="component" value="Chromosome"/>
</dbReference>
<keyword evidence="3" id="KW-1185">Reference proteome</keyword>
<feature type="region of interest" description="Disordered" evidence="1">
    <location>
        <begin position="100"/>
        <end position="163"/>
    </location>
</feature>
<name>I3VY43_THESW</name>
<dbReference type="BioCyc" id="TSAC1094508:GLMA-2470-MONOMER"/>
<evidence type="ECO:0000313" key="2">
    <source>
        <dbReference type="EMBL" id="AFK87438.1"/>
    </source>
</evidence>
<dbReference type="eggNOG" id="ENOG5032TI5">
    <property type="taxonomic scope" value="Bacteria"/>
</dbReference>
<feature type="compositionally biased region" description="Polar residues" evidence="1">
    <location>
        <begin position="111"/>
        <end position="122"/>
    </location>
</feature>
<dbReference type="PATRIC" id="fig|1094508.3.peg.2475"/>
<feature type="compositionally biased region" description="Acidic residues" evidence="1">
    <location>
        <begin position="145"/>
        <end position="156"/>
    </location>
</feature>
<evidence type="ECO:0000256" key="1">
    <source>
        <dbReference type="SAM" id="MobiDB-lite"/>
    </source>
</evidence>
<proteinExistence type="predicted"/>
<accession>I3VY43</accession>
<dbReference type="STRING" id="1094508.Tsac_2440"/>
<dbReference type="AlphaFoldDB" id="I3VY43"/>